<keyword evidence="2" id="KW-1133">Transmembrane helix</keyword>
<dbReference type="OrthoDB" id="6263911at2759"/>
<feature type="region of interest" description="Disordered" evidence="1">
    <location>
        <begin position="558"/>
        <end position="580"/>
    </location>
</feature>
<dbReference type="GeneID" id="20328579"/>
<feature type="transmembrane region" description="Helical" evidence="2">
    <location>
        <begin position="1193"/>
        <end position="1212"/>
    </location>
</feature>
<gene>
    <name evidence="3" type="ORF">T265_14413</name>
</gene>
<dbReference type="Proteomes" id="UP000054324">
    <property type="component" value="Unassembled WGS sequence"/>
</dbReference>
<evidence type="ECO:0000313" key="4">
    <source>
        <dbReference type="Proteomes" id="UP000054324"/>
    </source>
</evidence>
<dbReference type="EMBL" id="KL596808">
    <property type="protein sequence ID" value="KER24494.1"/>
    <property type="molecule type" value="Genomic_DNA"/>
</dbReference>
<proteinExistence type="predicted"/>
<feature type="transmembrane region" description="Helical" evidence="2">
    <location>
        <begin position="1224"/>
        <end position="1246"/>
    </location>
</feature>
<keyword evidence="4" id="KW-1185">Reference proteome</keyword>
<keyword evidence="2" id="KW-0812">Transmembrane</keyword>
<dbReference type="KEGG" id="ovi:T265_14413"/>
<evidence type="ECO:0000313" key="3">
    <source>
        <dbReference type="EMBL" id="KER24494.1"/>
    </source>
</evidence>
<dbReference type="CTD" id="20328579"/>
<feature type="transmembrane region" description="Helical" evidence="2">
    <location>
        <begin position="1346"/>
        <end position="1371"/>
    </location>
</feature>
<keyword evidence="2" id="KW-0472">Membrane</keyword>
<accession>A0A075AA95</accession>
<organism evidence="3 4">
    <name type="scientific">Opisthorchis viverrini</name>
    <name type="common">Southeast Asian liver fluke</name>
    <dbReference type="NCBI Taxonomy" id="6198"/>
    <lineage>
        <taxon>Eukaryota</taxon>
        <taxon>Metazoa</taxon>
        <taxon>Spiralia</taxon>
        <taxon>Lophotrochozoa</taxon>
        <taxon>Platyhelminthes</taxon>
        <taxon>Trematoda</taxon>
        <taxon>Digenea</taxon>
        <taxon>Opisthorchiida</taxon>
        <taxon>Opisthorchiata</taxon>
        <taxon>Opisthorchiidae</taxon>
        <taxon>Opisthorchis</taxon>
    </lineage>
</organism>
<sequence length="1465" mass="162250">MNIVSSLAVPGVWSYYNKEKDVQSTRATLWCAPETEEERDQPGVLPKVCGYRLTTHHQVLASTDTDSLVKQLICYINGRNGVDNAVRFEAALDVLDVLLLLRHHVRLCVTSEELNHLWESLGNTLAKGHSFLPAIDCIAICSAIPNCPLLQHYFERLTKQLVELLETCLFDSRSQPCLDRIHKWIAAFQRVESFVVDTRSSHAPAQILLGFAEACTLKFLDYVEELKALVPITIIADPLDCFTEETLLLAFCQLLTSWANISSALSEMCATSGGQNPEVAPVTEEGEPSSKLFPLAVETTSDDPKTLQSSKNDDDYVAISGTSTSEMAWILGDRGVEITASKLKGVLKNQRESCAATAQDESARADTRFSYKLNWPRHLSNSEFANMFNILFHRSLRRRIAMVTVGSDPKELDLSGVDQPVDGGDSSASLDSSVISLLLQVPLFATSLHGPLFGNVGCSIVDEHSDELPAAKGEQTQQFYYGFTSRSTTGSWMGAVGTGAGLPYPSICVSKSTSDFVSFVISTVTPVLISMMEADLQNPIAYNISHLLEHLTLSPPDKETPPVVSSPGYPITSNFANDSERETEENSFRSIVLDALGTLLHFLSGHQTSTSEDEVGTGIMVQIGNIVLSTGSDEEARNLERLALCMSDCLLLRSLCNVLVAVFVNKFKIPISSMSDSLNLLTSDDVSSQLTELMKQYDYAIRALSEHLVDLSIQHGEHLANELMECQQHTVDQSLIDHLTPETSALLIYRHLSDLWGLVSKTCPAGLARQIMAHVSGQCLHSVAQLITTGEFLTSTDQRSGLKSDLWTLMKTAEFCLLVSSETVSEVIGVGQLPADVSLIHGVATLLTQTFVCQYMPDTVWDRIHLGGFYKGLETDKTDFLFALSNWLRFTNPALFPELPCVLLQTRRDQTELEIEWELFTHGHHFDPVRLVNLLTLSEAKLSLNMLTHVSSPKFFSISKEEYNLACRLFLALFRICSLVPGLHSFPTTLLTRIYSGEKSRAIGACSSDSSLPECWPPWFRAILQLLADPITRIYNAFEVLVRRHVSLDEALAADTLITDSKHRPPAAIFQGHQPLQRSFLINIFPSGELPCGCSVPHPIPLGPQGLDTTLADEGHNDNPSLSKRQQATQKKLQELKIGSYDSYYTHTGYIREAWRSLAVDIVHCVIFSVPASILSAFVAIEEMIGRVPSDSCLAGVIFSVPASILSAFVAIEEMTAQSPSEKVIPLRGGSLAIHFFLAGLLLRVFDENENAEIRRLQHLVLWEHLCSLFEAPEGQEQEVMECKKRMTAHLENLLNQPGEFSEVIDQSASSRSFQLTQQVRIVQQHGTLPTAQADLCNLSNYPSDFLVLSLICVIILFTALPDLYFIHWFFKRNTSWIRELIRQDLGSSATTSEPNLSVVLDKSDEGQKPNAYLWLRQEELDWDQLSLVNIGLTPDGIEDLRIGLDQSELQQSHNNLTSAVQIQA</sequence>
<reference evidence="3 4" key="1">
    <citation type="submission" date="2013-11" db="EMBL/GenBank/DDBJ databases">
        <title>Opisthorchis viverrini - life in the bile duct.</title>
        <authorList>
            <person name="Young N.D."/>
            <person name="Nagarajan N."/>
            <person name="Lin S.J."/>
            <person name="Korhonen P.K."/>
            <person name="Jex A.R."/>
            <person name="Hall R.S."/>
            <person name="Safavi-Hemami H."/>
            <person name="Kaewkong W."/>
            <person name="Bertrand D."/>
            <person name="Gao S."/>
            <person name="Seet Q."/>
            <person name="Wongkham S."/>
            <person name="Teh B.T."/>
            <person name="Wongkham C."/>
            <person name="Intapan P.M."/>
            <person name="Maleewong W."/>
            <person name="Yang X."/>
            <person name="Hu M."/>
            <person name="Wang Z."/>
            <person name="Hofmann A."/>
            <person name="Sternberg P.W."/>
            <person name="Tan P."/>
            <person name="Wang J."/>
            <person name="Gasser R.B."/>
        </authorList>
    </citation>
    <scope>NUCLEOTIDE SEQUENCE [LARGE SCALE GENOMIC DNA]</scope>
</reference>
<feature type="transmembrane region" description="Helical" evidence="2">
    <location>
        <begin position="1158"/>
        <end position="1181"/>
    </location>
</feature>
<feature type="region of interest" description="Disordered" evidence="1">
    <location>
        <begin position="1106"/>
        <end position="1126"/>
    </location>
</feature>
<dbReference type="RefSeq" id="XP_009171778.1">
    <property type="nucleotide sequence ID" value="XM_009173514.1"/>
</dbReference>
<evidence type="ECO:0000256" key="2">
    <source>
        <dbReference type="SAM" id="Phobius"/>
    </source>
</evidence>
<protein>
    <submittedName>
        <fullName evidence="3">Uncharacterized protein</fullName>
    </submittedName>
</protein>
<name>A0A075AA95_OPIVI</name>
<evidence type="ECO:0000256" key="1">
    <source>
        <dbReference type="SAM" id="MobiDB-lite"/>
    </source>
</evidence>